<reference evidence="7" key="1">
    <citation type="submission" date="2021-12" db="EMBL/GenBank/DDBJ databases">
        <title>Convergent genome expansion in fungi linked to evolution of root-endophyte symbiosis.</title>
        <authorList>
            <consortium name="DOE Joint Genome Institute"/>
            <person name="Ke Y.-H."/>
            <person name="Bonito G."/>
            <person name="Liao H.-L."/>
            <person name="Looney B."/>
            <person name="Rojas-Flechas A."/>
            <person name="Nash J."/>
            <person name="Hameed K."/>
            <person name="Schadt C."/>
            <person name="Martin F."/>
            <person name="Crous P.W."/>
            <person name="Miettinen O."/>
            <person name="Magnuson J.K."/>
            <person name="Labbe J."/>
            <person name="Jacobson D."/>
            <person name="Doktycz M.J."/>
            <person name="Veneault-Fourrey C."/>
            <person name="Kuo A."/>
            <person name="Mondo S."/>
            <person name="Calhoun S."/>
            <person name="Riley R."/>
            <person name="Ohm R."/>
            <person name="LaButti K."/>
            <person name="Andreopoulos B."/>
            <person name="Pangilinan J."/>
            <person name="Nolan M."/>
            <person name="Tritt A."/>
            <person name="Clum A."/>
            <person name="Lipzen A."/>
            <person name="Daum C."/>
            <person name="Barry K."/>
            <person name="Grigoriev I.V."/>
            <person name="Vilgalys R."/>
        </authorList>
    </citation>
    <scope>NUCLEOTIDE SEQUENCE</scope>
    <source>
        <strain evidence="7">PMI_201</strain>
    </source>
</reference>
<keyword evidence="1" id="KW-0479">Metal-binding</keyword>
<keyword evidence="6" id="KW-0539">Nucleus</keyword>
<dbReference type="GeneID" id="70250619"/>
<organism evidence="7 8">
    <name type="scientific">Talaromyces proteolyticus</name>
    <dbReference type="NCBI Taxonomy" id="1131652"/>
    <lineage>
        <taxon>Eukaryota</taxon>
        <taxon>Fungi</taxon>
        <taxon>Dikarya</taxon>
        <taxon>Ascomycota</taxon>
        <taxon>Pezizomycotina</taxon>
        <taxon>Eurotiomycetes</taxon>
        <taxon>Eurotiomycetidae</taxon>
        <taxon>Eurotiales</taxon>
        <taxon>Trichocomaceae</taxon>
        <taxon>Talaromyces</taxon>
        <taxon>Talaromyces sect. Bacilispori</taxon>
    </lineage>
</organism>
<keyword evidence="3" id="KW-0805">Transcription regulation</keyword>
<dbReference type="PANTHER" id="PTHR36206">
    <property type="entry name" value="ASPERCRYPTIN BIOSYNTHESIS CLUSTER-SPECIFIC TRANSCRIPTION REGULATOR ATNN-RELATED"/>
    <property type="match status" value="1"/>
</dbReference>
<name>A0AAD4KTZ1_9EURO</name>
<dbReference type="RefSeq" id="XP_046073705.1">
    <property type="nucleotide sequence ID" value="XM_046220332.1"/>
</dbReference>
<evidence type="ECO:0000256" key="2">
    <source>
        <dbReference type="ARBA" id="ARBA00022833"/>
    </source>
</evidence>
<keyword evidence="8" id="KW-1185">Reference proteome</keyword>
<accession>A0AAD4KTZ1</accession>
<proteinExistence type="predicted"/>
<dbReference type="Proteomes" id="UP001201262">
    <property type="component" value="Unassembled WGS sequence"/>
</dbReference>
<keyword evidence="4" id="KW-0238">DNA-binding</keyword>
<evidence type="ECO:0000256" key="1">
    <source>
        <dbReference type="ARBA" id="ARBA00022723"/>
    </source>
</evidence>
<dbReference type="AlphaFoldDB" id="A0AAD4KTZ1"/>
<dbReference type="EMBL" id="JAJTJA010000005">
    <property type="protein sequence ID" value="KAH8699241.1"/>
    <property type="molecule type" value="Genomic_DNA"/>
</dbReference>
<dbReference type="PANTHER" id="PTHR36206:SF12">
    <property type="entry name" value="ASPERCRYPTIN BIOSYNTHESIS CLUSTER-SPECIFIC TRANSCRIPTION REGULATOR ATNN-RELATED"/>
    <property type="match status" value="1"/>
</dbReference>
<comment type="caution">
    <text evidence="7">The sequence shown here is derived from an EMBL/GenBank/DDBJ whole genome shotgun (WGS) entry which is preliminary data.</text>
</comment>
<evidence type="ECO:0000256" key="5">
    <source>
        <dbReference type="ARBA" id="ARBA00023163"/>
    </source>
</evidence>
<gene>
    <name evidence="7" type="ORF">BGW36DRAFT_426912</name>
</gene>
<dbReference type="InterPro" id="IPR052360">
    <property type="entry name" value="Transcr_Regulatory_Proteins"/>
</dbReference>
<dbReference type="GO" id="GO:0046872">
    <property type="term" value="F:metal ion binding"/>
    <property type="evidence" value="ECO:0007669"/>
    <property type="project" value="UniProtKB-KW"/>
</dbReference>
<protein>
    <submittedName>
        <fullName evidence="7">Uncharacterized protein</fullName>
    </submittedName>
</protein>
<evidence type="ECO:0000256" key="3">
    <source>
        <dbReference type="ARBA" id="ARBA00023015"/>
    </source>
</evidence>
<evidence type="ECO:0000313" key="7">
    <source>
        <dbReference type="EMBL" id="KAH8699241.1"/>
    </source>
</evidence>
<evidence type="ECO:0000256" key="4">
    <source>
        <dbReference type="ARBA" id="ARBA00023125"/>
    </source>
</evidence>
<keyword evidence="5" id="KW-0804">Transcription</keyword>
<sequence>MPAEDIQEQHALNCFYQWTIKCFPPELIAPFQYPGILHEPALKHAMAALGLLHEIYRHKITGKLQVQKSMIAFQHYDKAINLLLTRQHPDLNEDGISVTLRACFLFVCLEAAQGHHKSALSHLQTGFKLFQELKTERLSNNKNNPANYFEESTIRSLFVRLLCQLTNFDSSDCARFFGLPNIASGVIPQSFVDHDQAQTSLFAITEKIIHKRSLWMCNFNHISTTVNKKEPQPMNKDAISCLADEILELDRWILAFNLYLSHGIPVSRICDSYVLGICGFFLKFRTTMEYRRHLMNDMGKPLDIDFSHIASLGEILVNEDKTLSMYRGKPTVDVNGDRKEIQCPLHRLFVDRDMPQPTSDKEPSSGVCFQSDGPFLFLAIL</sequence>
<keyword evidence="2" id="KW-0862">Zinc</keyword>
<dbReference type="GO" id="GO:0003677">
    <property type="term" value="F:DNA binding"/>
    <property type="evidence" value="ECO:0007669"/>
    <property type="project" value="UniProtKB-KW"/>
</dbReference>
<evidence type="ECO:0000313" key="8">
    <source>
        <dbReference type="Proteomes" id="UP001201262"/>
    </source>
</evidence>
<evidence type="ECO:0000256" key="6">
    <source>
        <dbReference type="ARBA" id="ARBA00023242"/>
    </source>
</evidence>